<dbReference type="Gene3D" id="2.130.10.80">
    <property type="entry name" value="Galactose oxidase/kelch, beta-propeller"/>
    <property type="match status" value="2"/>
</dbReference>
<dbReference type="RefSeq" id="WP_394840333.1">
    <property type="nucleotide sequence ID" value="NZ_CP089929.1"/>
</dbReference>
<dbReference type="Gene3D" id="2.120.10.80">
    <property type="entry name" value="Kelch-type beta propeller"/>
    <property type="match status" value="1"/>
</dbReference>
<dbReference type="Pfam" id="PF24681">
    <property type="entry name" value="Kelch_KLHDC2_KLHL20_DRC7"/>
    <property type="match status" value="1"/>
</dbReference>
<keyword evidence="1" id="KW-0880">Kelch repeat</keyword>
<dbReference type="SUPFAM" id="SSF50965">
    <property type="entry name" value="Galactose oxidase, central domain"/>
    <property type="match status" value="1"/>
</dbReference>
<feature type="signal peptide" evidence="5">
    <location>
        <begin position="1"/>
        <end position="17"/>
    </location>
</feature>
<keyword evidence="7" id="KW-1185">Reference proteome</keyword>
<evidence type="ECO:0000256" key="3">
    <source>
        <dbReference type="SAM" id="MobiDB-lite"/>
    </source>
</evidence>
<protein>
    <submittedName>
        <fullName evidence="6">Uncharacterized protein</fullName>
    </submittedName>
</protein>
<feature type="region of interest" description="Disordered" evidence="3">
    <location>
        <begin position="731"/>
        <end position="751"/>
    </location>
</feature>
<dbReference type="InterPro" id="IPR037293">
    <property type="entry name" value="Gal_Oxidase_central_sf"/>
</dbReference>
<dbReference type="PANTHER" id="PTHR45632:SF3">
    <property type="entry name" value="KELCH-LIKE PROTEIN 32"/>
    <property type="match status" value="1"/>
</dbReference>
<dbReference type="SMART" id="SM00612">
    <property type="entry name" value="Kelch"/>
    <property type="match status" value="6"/>
</dbReference>
<feature type="chain" id="PRO_5046882285" evidence="5">
    <location>
        <begin position="18"/>
        <end position="796"/>
    </location>
</feature>
<evidence type="ECO:0000313" key="7">
    <source>
        <dbReference type="Proteomes" id="UP001374803"/>
    </source>
</evidence>
<evidence type="ECO:0000256" key="4">
    <source>
        <dbReference type="SAM" id="Phobius"/>
    </source>
</evidence>
<dbReference type="Proteomes" id="UP001374803">
    <property type="component" value="Chromosome"/>
</dbReference>
<reference evidence="6" key="1">
    <citation type="submission" date="2021-12" db="EMBL/GenBank/DDBJ databases">
        <title>Discovery of the Pendulisporaceae a myxobacterial family with distinct sporulation behavior and unique specialized metabolism.</title>
        <authorList>
            <person name="Garcia R."/>
            <person name="Popoff A."/>
            <person name="Bader C.D."/>
            <person name="Loehr J."/>
            <person name="Walesch S."/>
            <person name="Walt C."/>
            <person name="Boldt J."/>
            <person name="Bunk B."/>
            <person name="Haeckl F.J.F.P.J."/>
            <person name="Gunesch A.P."/>
            <person name="Birkelbach J."/>
            <person name="Nuebel U."/>
            <person name="Pietschmann T."/>
            <person name="Bach T."/>
            <person name="Mueller R."/>
        </authorList>
    </citation>
    <scope>NUCLEOTIDE SEQUENCE</scope>
    <source>
        <strain evidence="6">MSr11367</strain>
    </source>
</reference>
<dbReference type="PANTHER" id="PTHR45632">
    <property type="entry name" value="LD33804P"/>
    <property type="match status" value="1"/>
</dbReference>
<feature type="compositionally biased region" description="Gly residues" evidence="3">
    <location>
        <begin position="736"/>
        <end position="751"/>
    </location>
</feature>
<proteinExistence type="predicted"/>
<organism evidence="6 7">
    <name type="scientific">Pendulispora rubella</name>
    <dbReference type="NCBI Taxonomy" id="2741070"/>
    <lineage>
        <taxon>Bacteria</taxon>
        <taxon>Pseudomonadati</taxon>
        <taxon>Myxococcota</taxon>
        <taxon>Myxococcia</taxon>
        <taxon>Myxococcales</taxon>
        <taxon>Sorangiineae</taxon>
        <taxon>Pendulisporaceae</taxon>
        <taxon>Pendulispora</taxon>
    </lineage>
</organism>
<evidence type="ECO:0000313" key="6">
    <source>
        <dbReference type="EMBL" id="WXB10660.1"/>
    </source>
</evidence>
<accession>A0ABZ2LJT6</accession>
<keyword evidence="4" id="KW-1133">Transmembrane helix</keyword>
<dbReference type="InterPro" id="IPR011043">
    <property type="entry name" value="Gal_Oxase/kelch_b-propeller"/>
</dbReference>
<feature type="transmembrane region" description="Helical" evidence="4">
    <location>
        <begin position="766"/>
        <end position="786"/>
    </location>
</feature>
<evidence type="ECO:0000256" key="2">
    <source>
        <dbReference type="ARBA" id="ARBA00022737"/>
    </source>
</evidence>
<evidence type="ECO:0000256" key="5">
    <source>
        <dbReference type="SAM" id="SignalP"/>
    </source>
</evidence>
<keyword evidence="5" id="KW-0732">Signal</keyword>
<sequence>MRYLALFLGSTVSVAMALTTASCGHRETNDTLESNGGPLVAEASPEATQTLEALRMRFQLRPSASLLADPRGVDLAGPVIGRSAAERFEIGERLHVRPRESTVAGATRRTTLTMPAKANDAFELADRESGVSVEVAVSGAKAAAGAVADGVLVYRRALDEATDLVQRPVEEGTEDYLSFDRRPAREEVRYDVTLGPKVAGLRLVSDTLEFLDAGGVPRLRMAPPSAQGSDGEPRFVRVELTGCQADVSPRPPWGRPVLPPGSRRCTIRLDWSGLGFSYPLLLDPTWSATGNLAQARALHASATLTNGKVLVTGGAVTAPLSSAELYDPGSGTWAATGAMASVRSDHTATLLANGKVLVVAGNGNAALASAELYDPATGTFSAAASMATGRVYHTATKLTNGRVLIASGQGAGGYLTSAELYDPATNTWSAAGSLSSGRRWHTASLLGDGVLVVGGAANQSFATVERYNPATNQWSAAPAMASARYYHTATVLPNGKLLVAGGDPAGAKSEIYDPTGQVWTATGNMTRSRYIHTAVLLPDGKVLAAGGISNFTTAEIYNPASGTWSATASLSVGHFLHTSSVLADGSVLVVAGHPNQSSSPTATVERFINLPAGTVCTQANTCQSGYCVDGVCCNSACDGACQACNLPSAIGTCSPSSGDACDDGNACTRSDTCQSGTCTGTAMTCEKVACRTQGACVADAGACGQGAPEPDGTPCNGGTCSAGSCVPRDSGSDAADGGGGDGGGPDGGGGDGGSSDDGCSCKVVTFAHGGGGWFWASLTLIAAAIARRRRPAGASK</sequence>
<dbReference type="InterPro" id="IPR006652">
    <property type="entry name" value="Kelch_1"/>
</dbReference>
<evidence type="ECO:0000256" key="1">
    <source>
        <dbReference type="ARBA" id="ARBA00022441"/>
    </source>
</evidence>
<keyword evidence="4" id="KW-0812">Transmembrane</keyword>
<dbReference type="InterPro" id="IPR015915">
    <property type="entry name" value="Kelch-typ_b-propeller"/>
</dbReference>
<dbReference type="EMBL" id="CP089983">
    <property type="protein sequence ID" value="WXB10660.1"/>
    <property type="molecule type" value="Genomic_DNA"/>
</dbReference>
<keyword evidence="2" id="KW-0677">Repeat</keyword>
<keyword evidence="4" id="KW-0472">Membrane</keyword>
<dbReference type="PROSITE" id="PS51257">
    <property type="entry name" value="PROKAR_LIPOPROTEIN"/>
    <property type="match status" value="1"/>
</dbReference>
<gene>
    <name evidence="6" type="ORF">LVJ94_26000</name>
</gene>
<name>A0ABZ2LJT6_9BACT</name>